<feature type="domain" description="Flagellar motor switch protein FliG N-terminal" evidence="12">
    <location>
        <begin position="28"/>
        <end position="131"/>
    </location>
</feature>
<keyword evidence="13" id="KW-0966">Cell projection</keyword>
<dbReference type="EMBL" id="FLUQ01000001">
    <property type="protein sequence ID" value="SBV91909.1"/>
    <property type="molecule type" value="Genomic_DNA"/>
</dbReference>
<proteinExistence type="inferred from homology"/>
<dbReference type="AlphaFoldDB" id="A0A212IXI4"/>
<reference evidence="13" key="1">
    <citation type="submission" date="2016-04" db="EMBL/GenBank/DDBJ databases">
        <authorList>
            <person name="Evans L.H."/>
            <person name="Alamgir A."/>
            <person name="Owens N."/>
            <person name="Weber N.D."/>
            <person name="Virtaneva K."/>
            <person name="Barbian K."/>
            <person name="Babar A."/>
            <person name="Rosenke K."/>
        </authorList>
    </citation>
    <scope>NUCLEOTIDE SEQUENCE</scope>
    <source>
        <strain evidence="13">86</strain>
    </source>
</reference>
<organism evidence="13">
    <name type="scientific">uncultured delta proteobacterium</name>
    <dbReference type="NCBI Taxonomy" id="34034"/>
    <lineage>
        <taxon>Bacteria</taxon>
        <taxon>Deltaproteobacteria</taxon>
        <taxon>environmental samples</taxon>
    </lineage>
</organism>
<evidence type="ECO:0000256" key="3">
    <source>
        <dbReference type="ARBA" id="ARBA00010299"/>
    </source>
</evidence>
<evidence type="ECO:0000259" key="10">
    <source>
        <dbReference type="Pfam" id="PF01706"/>
    </source>
</evidence>
<gene>
    <name evidence="13" type="ORF">KL86DPRO_10270</name>
</gene>
<keyword evidence="13" id="KW-0282">Flagellum</keyword>
<keyword evidence="7" id="KW-0283">Flagellar rotation</keyword>
<dbReference type="Gene3D" id="1.10.220.30">
    <property type="match status" value="3"/>
</dbReference>
<dbReference type="GO" id="GO:0005886">
    <property type="term" value="C:plasma membrane"/>
    <property type="evidence" value="ECO:0007669"/>
    <property type="project" value="UniProtKB-SubCell"/>
</dbReference>
<feature type="domain" description="Flagellar motor switch protein FliG C-terminal" evidence="10">
    <location>
        <begin position="242"/>
        <end position="348"/>
    </location>
</feature>
<evidence type="ECO:0000256" key="4">
    <source>
        <dbReference type="ARBA" id="ARBA00021870"/>
    </source>
</evidence>
<name>A0A212IXI4_9DELT</name>
<dbReference type="GO" id="GO:0009425">
    <property type="term" value="C:bacterial-type flagellum basal body"/>
    <property type="evidence" value="ECO:0007669"/>
    <property type="project" value="UniProtKB-SubCell"/>
</dbReference>
<dbReference type="InterPro" id="IPR000090">
    <property type="entry name" value="Flg_Motor_Flig"/>
</dbReference>
<evidence type="ECO:0000256" key="6">
    <source>
        <dbReference type="ARBA" id="ARBA00022500"/>
    </source>
</evidence>
<dbReference type="InterPro" id="IPR032779">
    <property type="entry name" value="FliG_M"/>
</dbReference>
<evidence type="ECO:0000256" key="1">
    <source>
        <dbReference type="ARBA" id="ARBA00004117"/>
    </source>
</evidence>
<sequence>MPKSHGRQAAPARQREVTAVSQISDAKNLTGPQKTAVLLLSLGDSFAAEVFKRMERQEIAQVSKAIMEMETIDKEVVEDVLREYHHALVTGQEMVRGGSDTLRRLLSNNLDSETTKYVSDLLSLDTGPTPFRELDNVSPRVLAQILRNEHPQTLALIVGHMRSDQGASLLQALPAGVRCEVLMRLAKLEAVPEEMLMAVDKVLQSQLIAMGGKEGKKVGGVQSVAEILNSVDRATEEEVLSEIEEQSAQMAEEIRNLMFVFEDVAGLDDRAIRESLKEISNEDLTMALRGAKEDMRDVFFRNMSERAATMIREDLEIMGPTKLSDVEAAQQNIVKIIRRLEAEGRIMIARGSSDVFV</sequence>
<evidence type="ECO:0000256" key="7">
    <source>
        <dbReference type="ARBA" id="ARBA00022779"/>
    </source>
</evidence>
<dbReference type="PIRSF" id="PIRSF003161">
    <property type="entry name" value="FliG"/>
    <property type="match status" value="1"/>
</dbReference>
<dbReference type="FunFam" id="1.10.220.30:FF:000001">
    <property type="entry name" value="Flagellar motor switch protein FliG"/>
    <property type="match status" value="1"/>
</dbReference>
<evidence type="ECO:0000256" key="9">
    <source>
        <dbReference type="ARBA" id="ARBA00023143"/>
    </source>
</evidence>
<keyword evidence="9" id="KW-0975">Bacterial flagellum</keyword>
<dbReference type="InterPro" id="IPR023087">
    <property type="entry name" value="Flg_Motor_Flig_C"/>
</dbReference>
<accession>A0A212IXI4</accession>
<evidence type="ECO:0000259" key="11">
    <source>
        <dbReference type="Pfam" id="PF14841"/>
    </source>
</evidence>
<dbReference type="NCBIfam" id="TIGR00207">
    <property type="entry name" value="fliG"/>
    <property type="match status" value="1"/>
</dbReference>
<dbReference type="GO" id="GO:0003774">
    <property type="term" value="F:cytoskeletal motor activity"/>
    <property type="evidence" value="ECO:0007669"/>
    <property type="project" value="InterPro"/>
</dbReference>
<dbReference type="GO" id="GO:0071973">
    <property type="term" value="P:bacterial-type flagellum-dependent cell motility"/>
    <property type="evidence" value="ECO:0007669"/>
    <property type="project" value="InterPro"/>
</dbReference>
<dbReference type="InterPro" id="IPR011002">
    <property type="entry name" value="FliG_a-hlx"/>
</dbReference>
<keyword evidence="13" id="KW-0969">Cilium</keyword>
<dbReference type="InterPro" id="IPR028263">
    <property type="entry name" value="FliG_N"/>
</dbReference>
<dbReference type="Pfam" id="PF01706">
    <property type="entry name" value="FliG_C"/>
    <property type="match status" value="1"/>
</dbReference>
<dbReference type="Pfam" id="PF14842">
    <property type="entry name" value="FliG_N"/>
    <property type="match status" value="1"/>
</dbReference>
<evidence type="ECO:0000256" key="5">
    <source>
        <dbReference type="ARBA" id="ARBA00022475"/>
    </source>
</evidence>
<dbReference type="PANTHER" id="PTHR30534">
    <property type="entry name" value="FLAGELLAR MOTOR SWITCH PROTEIN FLIG"/>
    <property type="match status" value="1"/>
</dbReference>
<dbReference type="GO" id="GO:0006935">
    <property type="term" value="P:chemotaxis"/>
    <property type="evidence" value="ECO:0007669"/>
    <property type="project" value="UniProtKB-KW"/>
</dbReference>
<evidence type="ECO:0000313" key="13">
    <source>
        <dbReference type="EMBL" id="SBV91909.1"/>
    </source>
</evidence>
<feature type="domain" description="Flagellar motor switch protein FliG middle" evidence="11">
    <location>
        <begin position="139"/>
        <end position="212"/>
    </location>
</feature>
<dbReference type="Pfam" id="PF14841">
    <property type="entry name" value="FliG_M"/>
    <property type="match status" value="1"/>
</dbReference>
<keyword evidence="5" id="KW-1003">Cell membrane</keyword>
<comment type="similarity">
    <text evidence="3">Belongs to the FliG family.</text>
</comment>
<evidence type="ECO:0000259" key="12">
    <source>
        <dbReference type="Pfam" id="PF14842"/>
    </source>
</evidence>
<dbReference type="PANTHER" id="PTHR30534:SF0">
    <property type="entry name" value="FLAGELLAR MOTOR SWITCH PROTEIN FLIG"/>
    <property type="match status" value="1"/>
</dbReference>
<comment type="subcellular location">
    <subcellularLocation>
        <location evidence="1">Bacterial flagellum basal body</location>
    </subcellularLocation>
    <subcellularLocation>
        <location evidence="2">Cell membrane</location>
        <topology evidence="2">Peripheral membrane protein</topology>
        <orientation evidence="2">Cytoplasmic side</orientation>
    </subcellularLocation>
</comment>
<evidence type="ECO:0000256" key="2">
    <source>
        <dbReference type="ARBA" id="ARBA00004413"/>
    </source>
</evidence>
<keyword evidence="6" id="KW-0145">Chemotaxis</keyword>
<keyword evidence="8" id="KW-0472">Membrane</keyword>
<dbReference type="PRINTS" id="PR00954">
    <property type="entry name" value="FLGMOTORFLIG"/>
</dbReference>
<dbReference type="SUPFAM" id="SSF48029">
    <property type="entry name" value="FliG"/>
    <property type="match status" value="2"/>
</dbReference>
<evidence type="ECO:0000256" key="8">
    <source>
        <dbReference type="ARBA" id="ARBA00023136"/>
    </source>
</evidence>
<protein>
    <recommendedName>
        <fullName evidence="4">Flagellar motor switch protein FliG</fullName>
    </recommendedName>
</protein>